<feature type="compositionally biased region" description="Basic and acidic residues" evidence="1">
    <location>
        <begin position="134"/>
        <end position="145"/>
    </location>
</feature>
<gene>
    <name evidence="3" type="ORF">NEISICOT_01764</name>
</gene>
<feature type="compositionally biased region" description="Polar residues" evidence="1">
    <location>
        <begin position="319"/>
        <end position="333"/>
    </location>
</feature>
<sequence length="477" mass="51204">MVKHIFLTCGVLLSATAQTAFAKELEGMLVTQNNYVRIRSCDLKNNYTLLPGSGNGYEAAAEIISVRKNTPENTPIYVGLRGNLENTNFLISGIDFIKMGESCHVPHTETPPAEVVIREYPLTQQKSGSTGGKPESKQDNAKLKATESQQAKAEQDKPEETAGKSEDPIPYPEVTQTNQSEDGKKSEGKSNSDDLVKESVKTGDVKQTDTEKSDRTTAGSATPEGSNTTALTEKKAVENKEIDTSAKAEASETVEVPAKAEASETVEVPAKAEASETIEVPAKAEASETIEVPAKAETHETVVEAPIRFEPLEKVETLPTKTEISATEETPAQTEAPATVETRVTTETTPTTPTTQAPVAEEASTKAVDVEEHPSVSEPVAPVALPSESQLIETTTVSELKPETGKQESPSVEHEPLAPQVDIQHEETHSAHNTLPATPMITETSASQTEPPVVNEETSVQPVYVNKVIVHDDDAYE</sequence>
<keyword evidence="2" id="KW-0732">Signal</keyword>
<feature type="compositionally biased region" description="Polar residues" evidence="1">
    <location>
        <begin position="216"/>
        <end position="231"/>
    </location>
</feature>
<accession>C6M5G5</accession>
<name>C6M5G5_NEISI</name>
<feature type="compositionally biased region" description="Basic and acidic residues" evidence="1">
    <location>
        <begin position="232"/>
        <end position="250"/>
    </location>
</feature>
<feature type="compositionally biased region" description="Basic and acidic residues" evidence="1">
    <location>
        <begin position="153"/>
        <end position="167"/>
    </location>
</feature>
<feature type="compositionally biased region" description="Basic and acidic residues" evidence="1">
    <location>
        <begin position="181"/>
        <end position="215"/>
    </location>
</feature>
<feature type="region of interest" description="Disordered" evidence="1">
    <location>
        <begin position="123"/>
        <end position="287"/>
    </location>
</feature>
<evidence type="ECO:0000256" key="1">
    <source>
        <dbReference type="SAM" id="MobiDB-lite"/>
    </source>
</evidence>
<feature type="region of interest" description="Disordered" evidence="1">
    <location>
        <begin position="313"/>
        <end position="365"/>
    </location>
</feature>
<feature type="compositionally biased region" description="Low complexity" evidence="1">
    <location>
        <begin position="334"/>
        <end position="362"/>
    </location>
</feature>
<feature type="chain" id="PRO_5002968903" evidence="2">
    <location>
        <begin position="23"/>
        <end position="477"/>
    </location>
</feature>
<dbReference type="Proteomes" id="UP000005365">
    <property type="component" value="Unassembled WGS sequence"/>
</dbReference>
<feature type="signal peptide" evidence="2">
    <location>
        <begin position="1"/>
        <end position="22"/>
    </location>
</feature>
<evidence type="ECO:0000313" key="4">
    <source>
        <dbReference type="Proteomes" id="UP000005365"/>
    </source>
</evidence>
<dbReference type="RefSeq" id="WP_003758403.1">
    <property type="nucleotide sequence ID" value="NZ_ACKO02000009.1"/>
</dbReference>
<evidence type="ECO:0000256" key="2">
    <source>
        <dbReference type="SAM" id="SignalP"/>
    </source>
</evidence>
<reference evidence="3" key="1">
    <citation type="submission" date="2009-07" db="EMBL/GenBank/DDBJ databases">
        <authorList>
            <person name="Weinstock G."/>
            <person name="Sodergren E."/>
            <person name="Clifton S."/>
            <person name="Fulton L."/>
            <person name="Fulton B."/>
            <person name="Courtney L."/>
            <person name="Fronick C."/>
            <person name="Harrison M."/>
            <person name="Strong C."/>
            <person name="Farmer C."/>
            <person name="Delahaunty K."/>
            <person name="Markovic C."/>
            <person name="Hall O."/>
            <person name="Minx P."/>
            <person name="Tomlinson C."/>
            <person name="Mitreva M."/>
            <person name="Nelson J."/>
            <person name="Hou S."/>
            <person name="Wollam A."/>
            <person name="Pepin K.H."/>
            <person name="Johnson M."/>
            <person name="Bhonagiri V."/>
            <person name="Nash W.E."/>
            <person name="Warren W."/>
            <person name="Chinwalla A."/>
            <person name="Mardis E.R."/>
            <person name="Wilson R.K."/>
        </authorList>
    </citation>
    <scope>NUCLEOTIDE SEQUENCE [LARGE SCALE GENOMIC DNA]</scope>
    <source>
        <strain evidence="3">ATCC 29256</strain>
    </source>
</reference>
<feature type="region of interest" description="Disordered" evidence="1">
    <location>
        <begin position="397"/>
        <end position="438"/>
    </location>
</feature>
<feature type="compositionally biased region" description="Basic and acidic residues" evidence="1">
    <location>
        <begin position="400"/>
        <end position="416"/>
    </location>
</feature>
<keyword evidence="4" id="KW-1185">Reference proteome</keyword>
<dbReference type="AlphaFoldDB" id="C6M5G5"/>
<organism evidence="3 4">
    <name type="scientific">Neisseria sicca ATCC 29256</name>
    <dbReference type="NCBI Taxonomy" id="547045"/>
    <lineage>
        <taxon>Bacteria</taxon>
        <taxon>Pseudomonadati</taxon>
        <taxon>Pseudomonadota</taxon>
        <taxon>Betaproteobacteria</taxon>
        <taxon>Neisseriales</taxon>
        <taxon>Neisseriaceae</taxon>
        <taxon>Neisseria</taxon>
    </lineage>
</organism>
<dbReference type="EMBL" id="ACKO02000009">
    <property type="protein sequence ID" value="EET44546.1"/>
    <property type="molecule type" value="Genomic_DNA"/>
</dbReference>
<proteinExistence type="predicted"/>
<evidence type="ECO:0000313" key="3">
    <source>
        <dbReference type="EMBL" id="EET44546.1"/>
    </source>
</evidence>
<protein>
    <submittedName>
        <fullName evidence="3">Uncharacterized protein</fullName>
    </submittedName>
</protein>
<comment type="caution">
    <text evidence="3">The sequence shown here is derived from an EMBL/GenBank/DDBJ whole genome shotgun (WGS) entry which is preliminary data.</text>
</comment>